<name>A0A6N2ALH8_SOLCI</name>
<dbReference type="EMBL" id="RXGB01020535">
    <property type="protein sequence ID" value="TMW81961.1"/>
    <property type="molecule type" value="Genomic_DNA"/>
</dbReference>
<dbReference type="PANTHER" id="PTHR19338">
    <property type="entry name" value="TRANSLOCASE OF INNER MITOCHONDRIAL MEMBRANE 13 HOMOLOG"/>
    <property type="match status" value="1"/>
</dbReference>
<proteinExistence type="predicted"/>
<protein>
    <recommendedName>
        <fullName evidence="1">NB-ARC domain-containing protein</fullName>
    </recommendedName>
</protein>
<dbReference type="PANTHER" id="PTHR19338:SF60">
    <property type="entry name" value="NB-ARC DOMAIN-CONTAINING PROTEIN"/>
    <property type="match status" value="1"/>
</dbReference>
<dbReference type="SUPFAM" id="SSF52540">
    <property type="entry name" value="P-loop containing nucleoside triphosphate hydrolases"/>
    <property type="match status" value="1"/>
</dbReference>
<dbReference type="InterPro" id="IPR002182">
    <property type="entry name" value="NB-ARC"/>
</dbReference>
<sequence>MEANFQKISKNVLLNTIFNRLMALMKKLIVIPILGMGGRGKTTPARKVYDNSNVCSQFDKHAWVTISEEYNKR</sequence>
<dbReference type="Pfam" id="PF00931">
    <property type="entry name" value="NB-ARC"/>
    <property type="match status" value="1"/>
</dbReference>
<dbReference type="GO" id="GO:0043531">
    <property type="term" value="F:ADP binding"/>
    <property type="evidence" value="ECO:0007669"/>
    <property type="project" value="InterPro"/>
</dbReference>
<dbReference type="InterPro" id="IPR027417">
    <property type="entry name" value="P-loop_NTPase"/>
</dbReference>
<evidence type="ECO:0000259" key="1">
    <source>
        <dbReference type="Pfam" id="PF00931"/>
    </source>
</evidence>
<evidence type="ECO:0000313" key="2">
    <source>
        <dbReference type="EMBL" id="TMW81961.1"/>
    </source>
</evidence>
<dbReference type="AlphaFoldDB" id="A0A6N2ALH8"/>
<feature type="domain" description="NB-ARC" evidence="1">
    <location>
        <begin position="14"/>
        <end position="71"/>
    </location>
</feature>
<gene>
    <name evidence="2" type="ORF">EJD97_007278</name>
</gene>
<feature type="non-terminal residue" evidence="2">
    <location>
        <position position="73"/>
    </location>
</feature>
<comment type="caution">
    <text evidence="2">The sequence shown here is derived from an EMBL/GenBank/DDBJ whole genome shotgun (WGS) entry which is preliminary data.</text>
</comment>
<reference evidence="2" key="1">
    <citation type="submission" date="2019-05" db="EMBL/GenBank/DDBJ databases">
        <title>The de novo reference genome and transcriptome assemblies of the wild tomato species Solanum chilense.</title>
        <authorList>
            <person name="Stam R."/>
            <person name="Nosenko T."/>
            <person name="Hoerger A.C."/>
            <person name="Stephan W."/>
            <person name="Seidel M.A."/>
            <person name="Kuhn J.M.M."/>
            <person name="Haberer G."/>
            <person name="Tellier A."/>
        </authorList>
    </citation>
    <scope>NUCLEOTIDE SEQUENCE</scope>
    <source>
        <tissue evidence="2">Mature leaves</tissue>
    </source>
</reference>
<accession>A0A6N2ALH8</accession>
<dbReference type="Gene3D" id="3.40.50.300">
    <property type="entry name" value="P-loop containing nucleotide triphosphate hydrolases"/>
    <property type="match status" value="1"/>
</dbReference>
<organism evidence="2">
    <name type="scientific">Solanum chilense</name>
    <name type="common">Tomato</name>
    <name type="synonym">Lycopersicon chilense</name>
    <dbReference type="NCBI Taxonomy" id="4083"/>
    <lineage>
        <taxon>Eukaryota</taxon>
        <taxon>Viridiplantae</taxon>
        <taxon>Streptophyta</taxon>
        <taxon>Embryophyta</taxon>
        <taxon>Tracheophyta</taxon>
        <taxon>Spermatophyta</taxon>
        <taxon>Magnoliopsida</taxon>
        <taxon>eudicotyledons</taxon>
        <taxon>Gunneridae</taxon>
        <taxon>Pentapetalae</taxon>
        <taxon>asterids</taxon>
        <taxon>lamiids</taxon>
        <taxon>Solanales</taxon>
        <taxon>Solanaceae</taxon>
        <taxon>Solanoideae</taxon>
        <taxon>Solaneae</taxon>
        <taxon>Solanum</taxon>
        <taxon>Solanum subgen. Lycopersicon</taxon>
    </lineage>
</organism>